<dbReference type="Proteomes" id="UP000551758">
    <property type="component" value="Unassembled WGS sequence"/>
</dbReference>
<evidence type="ECO:0000313" key="2">
    <source>
        <dbReference type="Proteomes" id="UP000551758"/>
    </source>
</evidence>
<dbReference type="AlphaFoldDB" id="A0A7J7EPF8"/>
<organism evidence="1 2">
    <name type="scientific">Diceros bicornis minor</name>
    <name type="common">South-central black rhinoceros</name>
    <dbReference type="NCBI Taxonomy" id="77932"/>
    <lineage>
        <taxon>Eukaryota</taxon>
        <taxon>Metazoa</taxon>
        <taxon>Chordata</taxon>
        <taxon>Craniata</taxon>
        <taxon>Vertebrata</taxon>
        <taxon>Euteleostomi</taxon>
        <taxon>Mammalia</taxon>
        <taxon>Eutheria</taxon>
        <taxon>Laurasiatheria</taxon>
        <taxon>Perissodactyla</taxon>
        <taxon>Rhinocerotidae</taxon>
        <taxon>Diceros</taxon>
    </lineage>
</organism>
<gene>
    <name evidence="1" type="ORF">HPG69_013495</name>
</gene>
<name>A0A7J7EPF8_DICBM</name>
<evidence type="ECO:0000313" key="1">
    <source>
        <dbReference type="EMBL" id="KAF5917659.1"/>
    </source>
</evidence>
<dbReference type="EMBL" id="JACDTQ010002517">
    <property type="protein sequence ID" value="KAF5917659.1"/>
    <property type="molecule type" value="Genomic_DNA"/>
</dbReference>
<keyword evidence="2" id="KW-1185">Reference proteome</keyword>
<proteinExistence type="predicted"/>
<protein>
    <submittedName>
        <fullName evidence="1">Uncharacterized protein</fullName>
    </submittedName>
</protein>
<reference evidence="1 2" key="1">
    <citation type="journal article" date="2020" name="Mol. Biol. Evol.">
        <title>Interspecific Gene Flow and the Evolution of Specialization in Black and White Rhinoceros.</title>
        <authorList>
            <person name="Moodley Y."/>
            <person name="Westbury M.V."/>
            <person name="Russo I.M."/>
            <person name="Gopalakrishnan S."/>
            <person name="Rakotoarivelo A."/>
            <person name="Olsen R.A."/>
            <person name="Prost S."/>
            <person name="Tunstall T."/>
            <person name="Ryder O.A."/>
            <person name="Dalen L."/>
            <person name="Bruford M.W."/>
        </authorList>
    </citation>
    <scope>NUCLEOTIDE SEQUENCE [LARGE SCALE GENOMIC DNA]</scope>
    <source>
        <strain evidence="1">SBR-YM</strain>
        <tissue evidence="1">Skin</tissue>
    </source>
</reference>
<accession>A0A7J7EPF8</accession>
<comment type="caution">
    <text evidence="1">The sequence shown here is derived from an EMBL/GenBank/DDBJ whole genome shotgun (WGS) entry which is preliminary data.</text>
</comment>
<sequence>MTPRSPVKPKSNSHRPAVCRRMNLTDKIPSVLMQPPACLWDNP</sequence>